<dbReference type="Gene3D" id="3.40.190.10">
    <property type="entry name" value="Periplasmic binding protein-like II"/>
    <property type="match status" value="1"/>
</dbReference>
<dbReference type="PROSITE" id="PS51257">
    <property type="entry name" value="PROKAR_LIPOPROTEIN"/>
    <property type="match status" value="1"/>
</dbReference>
<reference evidence="5 6" key="1">
    <citation type="submission" date="2019-03" db="EMBL/GenBank/DDBJ databases">
        <title>Genomic Encyclopedia of Type Strains, Phase IV (KMG-IV): sequencing the most valuable type-strain genomes for metagenomic binning, comparative biology and taxonomic classification.</title>
        <authorList>
            <person name="Goeker M."/>
        </authorList>
    </citation>
    <scope>NUCLEOTIDE SEQUENCE [LARGE SCALE GENOMIC DNA]</scope>
    <source>
        <strain evidence="5 6">DSM 26752</strain>
    </source>
</reference>
<dbReference type="SUPFAM" id="SSF53850">
    <property type="entry name" value="Periplasmic binding protein-like II"/>
    <property type="match status" value="1"/>
</dbReference>
<dbReference type="GO" id="GO:0043190">
    <property type="term" value="C:ATP-binding cassette (ABC) transporter complex"/>
    <property type="evidence" value="ECO:0007669"/>
    <property type="project" value="InterPro"/>
</dbReference>
<dbReference type="GO" id="GO:0015833">
    <property type="term" value="P:peptide transport"/>
    <property type="evidence" value="ECO:0007669"/>
    <property type="project" value="TreeGrafter"/>
</dbReference>
<dbReference type="RefSeq" id="WP_132025716.1">
    <property type="nucleotide sequence ID" value="NZ_CP068564.1"/>
</dbReference>
<dbReference type="InterPro" id="IPR030678">
    <property type="entry name" value="Peptide/Ni-bd"/>
</dbReference>
<evidence type="ECO:0000313" key="5">
    <source>
        <dbReference type="EMBL" id="TCS91123.1"/>
    </source>
</evidence>
<comment type="similarity">
    <text evidence="1">Belongs to the bacterial solute-binding protein 5 family.</text>
</comment>
<dbReference type="PIRSF" id="PIRSF002741">
    <property type="entry name" value="MppA"/>
    <property type="match status" value="1"/>
</dbReference>
<dbReference type="PANTHER" id="PTHR30290:SF9">
    <property type="entry name" value="OLIGOPEPTIDE-BINDING PROTEIN APPA"/>
    <property type="match status" value="1"/>
</dbReference>
<dbReference type="InterPro" id="IPR000914">
    <property type="entry name" value="SBP_5_dom"/>
</dbReference>
<dbReference type="EMBL" id="SMAE01000002">
    <property type="protein sequence ID" value="TCS91123.1"/>
    <property type="molecule type" value="Genomic_DNA"/>
</dbReference>
<dbReference type="Pfam" id="PF00496">
    <property type="entry name" value="SBP_bac_5"/>
    <property type="match status" value="1"/>
</dbReference>
<dbReference type="Gene3D" id="3.90.76.10">
    <property type="entry name" value="Dipeptide-binding Protein, Domain 1"/>
    <property type="match status" value="1"/>
</dbReference>
<dbReference type="AlphaFoldDB" id="A0A4R3L350"/>
<dbReference type="InterPro" id="IPR039424">
    <property type="entry name" value="SBP_5"/>
</dbReference>
<dbReference type="OrthoDB" id="9772924at2"/>
<dbReference type="GO" id="GO:0042597">
    <property type="term" value="C:periplasmic space"/>
    <property type="evidence" value="ECO:0007669"/>
    <property type="project" value="UniProtKB-ARBA"/>
</dbReference>
<comment type="caution">
    <text evidence="5">The sequence shown here is derived from an EMBL/GenBank/DDBJ whole genome shotgun (WGS) entry which is preliminary data.</text>
</comment>
<dbReference type="Proteomes" id="UP000294567">
    <property type="component" value="Unassembled WGS sequence"/>
</dbReference>
<evidence type="ECO:0000256" key="2">
    <source>
        <dbReference type="ARBA" id="ARBA00022448"/>
    </source>
</evidence>
<dbReference type="Gene3D" id="3.10.105.10">
    <property type="entry name" value="Dipeptide-binding Protein, Domain 3"/>
    <property type="match status" value="1"/>
</dbReference>
<evidence type="ECO:0000256" key="1">
    <source>
        <dbReference type="ARBA" id="ARBA00005695"/>
    </source>
</evidence>
<name>A0A4R3L350_9FIRM</name>
<keyword evidence="2" id="KW-0813">Transport</keyword>
<evidence type="ECO:0000259" key="4">
    <source>
        <dbReference type="Pfam" id="PF00496"/>
    </source>
</evidence>
<feature type="domain" description="Solute-binding protein family 5" evidence="4">
    <location>
        <begin position="92"/>
        <end position="483"/>
    </location>
</feature>
<keyword evidence="6" id="KW-1185">Reference proteome</keyword>
<dbReference type="CDD" id="cd08513">
    <property type="entry name" value="PBP2_thermophilic_Hb8_like"/>
    <property type="match status" value="1"/>
</dbReference>
<accession>A0A4R3L350</accession>
<keyword evidence="3" id="KW-0732">Signal</keyword>
<organism evidence="5 6">
    <name type="scientific">Keratinibaculum paraultunense</name>
    <dbReference type="NCBI Taxonomy" id="1278232"/>
    <lineage>
        <taxon>Bacteria</taxon>
        <taxon>Bacillati</taxon>
        <taxon>Bacillota</taxon>
        <taxon>Tissierellia</taxon>
        <taxon>Tissierellales</taxon>
        <taxon>Tepidimicrobiaceae</taxon>
        <taxon>Keratinibaculum</taxon>
    </lineage>
</organism>
<dbReference type="GO" id="GO:1904680">
    <property type="term" value="F:peptide transmembrane transporter activity"/>
    <property type="evidence" value="ECO:0007669"/>
    <property type="project" value="TreeGrafter"/>
</dbReference>
<dbReference type="PANTHER" id="PTHR30290">
    <property type="entry name" value="PERIPLASMIC BINDING COMPONENT OF ABC TRANSPORTER"/>
    <property type="match status" value="1"/>
</dbReference>
<gene>
    <name evidence="5" type="ORF">EDD65_10250</name>
</gene>
<evidence type="ECO:0000256" key="3">
    <source>
        <dbReference type="ARBA" id="ARBA00022729"/>
    </source>
</evidence>
<sequence length="585" mass="68368">MNFNKVILIILALIMLIVTVGCEKDFQDDHMVDLDVDVNVEKEYKPEFGGELILPLTIIKTLNPLINENASYYYFSKLIYEGLFELDDNLNIKNQLAEDYTVKDGGRVISIKLREDVLWHDGEKFTAEDVAFTINTIKYANNDIGYKKMFDNAFGSFINSDIRKIIDVQVIDSYNIDIIFNKKFSHELEILTFPILPKHKFVLEKEDKNAYINALAEEDFVPIGTGPYMFEKYDKHKTIFLKAYEQYREGRPYIDSIVGKMLEDDELSLVAFETGQVHLTTALDIDWEKYDQNNKIRIYEFISPNYEFLGFNFSNSIFRKEGSNKLRKAFAYGIDRQSIIQRVYLGHGTQTDLPIYPNSWLLSEDSNIYGYNPSKAKEELDKLGWKDVDGDGFYEDEQGKKVQLRLITNSYNPLRLKVADMIVENLNDIGIFVVKDYPEKIPENITEEMREEQWEQVKNRILKGDYDIALLGWHLSVIPELSFAFHSTQIKAGTNFIRYNNKMMDEALIETFISANRNDKLRAYEKLQTIINEDLPYVSLFFINEALLVDKKVMGDIDPTFFNIYRNIEKWYIPKEFQQETVDKK</sequence>
<protein>
    <submittedName>
        <fullName evidence="5">Peptide/nickel transport system substrate-binding protein</fullName>
    </submittedName>
</protein>
<evidence type="ECO:0000313" key="6">
    <source>
        <dbReference type="Proteomes" id="UP000294567"/>
    </source>
</evidence>
<proteinExistence type="inferred from homology"/>